<keyword evidence="4" id="KW-1185">Reference proteome</keyword>
<evidence type="ECO:0000313" key="4">
    <source>
        <dbReference type="Proteomes" id="UP001161391"/>
    </source>
</evidence>
<dbReference type="RefSeq" id="WP_284389947.1">
    <property type="nucleotide sequence ID" value="NZ_BSNK01000002.1"/>
</dbReference>
<dbReference type="SUPFAM" id="SSF52540">
    <property type="entry name" value="P-loop containing nucleoside triphosphate hydrolases"/>
    <property type="match status" value="1"/>
</dbReference>
<dbReference type="SUPFAM" id="SSF53448">
    <property type="entry name" value="Nucleotide-diphospho-sugar transferases"/>
    <property type="match status" value="2"/>
</dbReference>
<dbReference type="InterPro" id="IPR050834">
    <property type="entry name" value="Glycosyltransf_2"/>
</dbReference>
<gene>
    <name evidence="3" type="ORF">GCM10007853_18500</name>
</gene>
<reference evidence="3" key="2">
    <citation type="submission" date="2023-01" db="EMBL/GenBank/DDBJ databases">
        <title>Draft genome sequence of Algimonas ampicilliniresistens strain NBRC 108219.</title>
        <authorList>
            <person name="Sun Q."/>
            <person name="Mori K."/>
        </authorList>
    </citation>
    <scope>NUCLEOTIDE SEQUENCE</scope>
    <source>
        <strain evidence="3">NBRC 108219</strain>
    </source>
</reference>
<feature type="region of interest" description="Disordered" evidence="1">
    <location>
        <begin position="1043"/>
        <end position="1097"/>
    </location>
</feature>
<dbReference type="PANTHER" id="PTHR43685">
    <property type="entry name" value="GLYCOSYLTRANSFERASE"/>
    <property type="match status" value="1"/>
</dbReference>
<name>A0ABQ5VBL8_9PROT</name>
<feature type="domain" description="Glycosyltransferase 2-like" evidence="2">
    <location>
        <begin position="828"/>
        <end position="969"/>
    </location>
</feature>
<dbReference type="Proteomes" id="UP001161391">
    <property type="component" value="Unassembled WGS sequence"/>
</dbReference>
<dbReference type="EMBL" id="BSNK01000002">
    <property type="protein sequence ID" value="GLQ23976.1"/>
    <property type="molecule type" value="Genomic_DNA"/>
</dbReference>
<dbReference type="Pfam" id="PF00535">
    <property type="entry name" value="Glycos_transf_2"/>
    <property type="match status" value="2"/>
</dbReference>
<dbReference type="InterPro" id="IPR027417">
    <property type="entry name" value="P-loop_NTPase"/>
</dbReference>
<sequence length="1097" mass="124482">MAAKTCIIILGMHRSGTSALTRLCALAGATLPQDLLRSRAGNKTGHWESKAIAAFHDEMLEAVDQSWDDFRPVEFTDTQRDQYQERFCTLVERDFGDAKLIVLKEPRMSRFADLTLSALESMGYRVCIMHAVRHPVEVARSLQTRNKIPIPLGSLYWLRHVVDVETALAKRPHSVLPYDQVMNDSVGTIRRFFSDHDLPELPERFEKDAAEFLDPSLRHHRVTEWTVTPDLRAWLQPVYDGLLSNVPKPPDGETLEKVTAIGNVLEASSGPLHALREQFDTQYKKRVRSDARVKTLRVEATIRASQLEEAKAFNDHVVQNVTQLQSELKTVQSDLSEAGNKLVAKQAELWDLSKTLDHVRAQAAGAKDRAKKRQDVLKTQLETAQSTILQLETMAEFEAARASASADHIAAMQASTSWRITKPARDLTRLWRNKTRLIVGMMAGLHARQLMQSEDIVASADASRSPSIRDARRALQRNRPTIMDAKWLHKEAQAVADADLPPITVSAVTYNSERWLPKFFKSLVALDYPASKLSIHFVDHGSSDGTIEQIEAFISNQGDHYRSLQLSPRDNLGYGAGNDHAIRSSDDDFVLVTNVDIEFYPTSLRRCAAVARADAEDVACWEFRQMPYEHPKYYDPVTLETNWNAHACVLMRRSAYLDVGGYDTKIFMYGEDVELSYRFRAGGYRLRYVPDATVLHHVELDNADLRPNQLSGSTAANVLLRYRYGSPMDIAAGEALLQASFKNEIDPSRAVALEKAKQILRDNRWHFWRRRVSASLRRKGQIFFPFNEFDYDVARVGADIPTKPFRKTEFKSLPLVSIITRTHGPSDAHLRNAIACVLNQTYPNIEHIIVEDSTDDGRELVEAAAAQFGEHRIRYAKSPGKGRSECGNHGASLARGDWLCWLDNDDLLFADHVETLVRAAQDQPKAVASYALAWDAHSEMVNDDPLMHQFELPDSHRRPFNRQTLMRENFIPIQSILFRKNLFERFGGFNPEFSQLEDWNLWIRYAQVGPFVFTPKVTSIYLTPMDQSERQRRHDMLHDAYDPVSQANAKDVAKIRQSLKSTPKSAPKTASKRAKTQMKNRRKNPSKQTQRSRSSSS</sequence>
<dbReference type="Gene3D" id="3.40.50.300">
    <property type="entry name" value="P-loop containing nucleotide triphosphate hydrolases"/>
    <property type="match status" value="1"/>
</dbReference>
<dbReference type="Gene3D" id="3.90.550.10">
    <property type="entry name" value="Spore Coat Polysaccharide Biosynthesis Protein SpsA, Chain A"/>
    <property type="match status" value="2"/>
</dbReference>
<evidence type="ECO:0000313" key="3">
    <source>
        <dbReference type="EMBL" id="GLQ23976.1"/>
    </source>
</evidence>
<feature type="compositionally biased region" description="Basic residues" evidence="1">
    <location>
        <begin position="1070"/>
        <end position="1085"/>
    </location>
</feature>
<organism evidence="3 4">
    <name type="scientific">Algimonas ampicilliniresistens</name>
    <dbReference type="NCBI Taxonomy" id="1298735"/>
    <lineage>
        <taxon>Bacteria</taxon>
        <taxon>Pseudomonadati</taxon>
        <taxon>Pseudomonadota</taxon>
        <taxon>Alphaproteobacteria</taxon>
        <taxon>Maricaulales</taxon>
        <taxon>Robiginitomaculaceae</taxon>
        <taxon>Algimonas</taxon>
    </lineage>
</organism>
<dbReference type="InterPro" id="IPR029044">
    <property type="entry name" value="Nucleotide-diphossugar_trans"/>
</dbReference>
<evidence type="ECO:0000259" key="2">
    <source>
        <dbReference type="Pfam" id="PF00535"/>
    </source>
</evidence>
<dbReference type="CDD" id="cd04186">
    <property type="entry name" value="GT_2_like_c"/>
    <property type="match status" value="1"/>
</dbReference>
<proteinExistence type="predicted"/>
<dbReference type="PANTHER" id="PTHR43685:SF11">
    <property type="entry name" value="GLYCOSYLTRANSFERASE TAGX-RELATED"/>
    <property type="match status" value="1"/>
</dbReference>
<evidence type="ECO:0000256" key="1">
    <source>
        <dbReference type="SAM" id="MobiDB-lite"/>
    </source>
</evidence>
<reference evidence="3" key="1">
    <citation type="journal article" date="2014" name="Int. J. Syst. Evol. Microbiol.">
        <title>Complete genome of a new Firmicutes species belonging to the dominant human colonic microbiota ('Ruminococcus bicirculans') reveals two chromosomes and a selective capacity to utilize plant glucans.</title>
        <authorList>
            <consortium name="NISC Comparative Sequencing Program"/>
            <person name="Wegmann U."/>
            <person name="Louis P."/>
            <person name="Goesmann A."/>
            <person name="Henrissat B."/>
            <person name="Duncan S.H."/>
            <person name="Flint H.J."/>
        </authorList>
    </citation>
    <scope>NUCLEOTIDE SEQUENCE</scope>
    <source>
        <strain evidence="3">NBRC 108219</strain>
    </source>
</reference>
<accession>A0ABQ5VBL8</accession>
<protein>
    <recommendedName>
        <fullName evidence="2">Glycosyltransferase 2-like domain-containing protein</fullName>
    </recommendedName>
</protein>
<comment type="caution">
    <text evidence="3">The sequence shown here is derived from an EMBL/GenBank/DDBJ whole genome shotgun (WGS) entry which is preliminary data.</text>
</comment>
<dbReference type="InterPro" id="IPR001173">
    <property type="entry name" value="Glyco_trans_2-like"/>
</dbReference>
<feature type="domain" description="Glycosyltransferase 2-like" evidence="2">
    <location>
        <begin position="508"/>
        <end position="630"/>
    </location>
</feature>